<dbReference type="AlphaFoldDB" id="A0AA88KSP7"/>
<name>A0AA88KSP7_NAELO</name>
<dbReference type="Proteomes" id="UP000816034">
    <property type="component" value="Unassembled WGS sequence"/>
</dbReference>
<accession>A0AA88KSP7</accession>
<evidence type="ECO:0000313" key="2">
    <source>
        <dbReference type="EMBL" id="KAG2388197.1"/>
    </source>
</evidence>
<protein>
    <submittedName>
        <fullName evidence="2">Uncharacterized protein</fullName>
    </submittedName>
</protein>
<evidence type="ECO:0000256" key="1">
    <source>
        <dbReference type="SAM" id="MobiDB-lite"/>
    </source>
</evidence>
<keyword evidence="3" id="KW-1185">Reference proteome</keyword>
<evidence type="ECO:0000313" key="3">
    <source>
        <dbReference type="Proteomes" id="UP000816034"/>
    </source>
</evidence>
<sequence length="110" mass="12401">MNQSIKTTSSSSSKKTSQGIPPKFIVDDRGHIINKEKHAVPNSSFPDIREPLCQSNFNFTPVGFTGFGVRSNHVIQGVRPELQNTVDHAHHYLHKHENQKSFGHSTIRKK</sequence>
<proteinExistence type="predicted"/>
<dbReference type="EMBL" id="PYSW02000011">
    <property type="protein sequence ID" value="KAG2388197.1"/>
    <property type="molecule type" value="Genomic_DNA"/>
</dbReference>
<feature type="region of interest" description="Disordered" evidence="1">
    <location>
        <begin position="1"/>
        <end position="24"/>
    </location>
</feature>
<dbReference type="GeneID" id="68093503"/>
<dbReference type="RefSeq" id="XP_044552189.1">
    <property type="nucleotide sequence ID" value="XM_044686017.1"/>
</dbReference>
<reference evidence="2 3" key="1">
    <citation type="journal article" date="2018" name="BMC Genomics">
        <title>The genome of Naegleria lovaniensis, the basis for a comparative approach to unravel pathogenicity factors of the human pathogenic amoeba N. fowleri.</title>
        <authorList>
            <person name="Liechti N."/>
            <person name="Schurch N."/>
            <person name="Bruggmann R."/>
            <person name="Wittwer M."/>
        </authorList>
    </citation>
    <scope>NUCLEOTIDE SEQUENCE [LARGE SCALE GENOMIC DNA]</scope>
    <source>
        <strain evidence="2 3">ATCC 30569</strain>
    </source>
</reference>
<comment type="caution">
    <text evidence="2">The sequence shown here is derived from an EMBL/GenBank/DDBJ whole genome shotgun (WGS) entry which is preliminary data.</text>
</comment>
<gene>
    <name evidence="2" type="ORF">C9374_001047</name>
</gene>
<feature type="compositionally biased region" description="Low complexity" evidence="1">
    <location>
        <begin position="1"/>
        <end position="17"/>
    </location>
</feature>
<organism evidence="2 3">
    <name type="scientific">Naegleria lovaniensis</name>
    <name type="common">Amoeba</name>
    <dbReference type="NCBI Taxonomy" id="51637"/>
    <lineage>
        <taxon>Eukaryota</taxon>
        <taxon>Discoba</taxon>
        <taxon>Heterolobosea</taxon>
        <taxon>Tetramitia</taxon>
        <taxon>Eutetramitia</taxon>
        <taxon>Vahlkampfiidae</taxon>
        <taxon>Naegleria</taxon>
    </lineage>
</organism>